<keyword evidence="1" id="KW-0378">Hydrolase</keyword>
<evidence type="ECO:0000313" key="3">
    <source>
        <dbReference type="EnsemblMetazoa" id="CJA12014c.1"/>
    </source>
</evidence>
<keyword evidence="4" id="KW-1185">Reference proteome</keyword>
<sequence length="444" mass="52325">MSTRSGGLGINLASADVVIIFDSDWNPQMDLQAIARAHRIGQKKQVRVFRLISEGTVDDYLVRTNEHKIRLGGVIIQDKQYLMEEVKTKGQLLEMLNEAESRVSTGNLESIGEIDLDKMLKDAEELAEKEANAKKQTLEEDSRYLVHEKGVHEIWQYSGRNHWMDSNKRFEDHTVEERMRKNPKKTSLDEMAVTREEFWSKHGLHVDHSDTIWNFRFYPQRYVELCQKKFDYLNGNNQILYLRTSDRIVSSDKNSPPLTAEETQELHDLVVERASSWSFSRFSVYIKNLASTDRFDHVKLARSITCEEDEVVKFSNVLWERIDELPNKLDILKKVEEYEIERENNKRITEMIGKKIARFEFPATEMTFDYSLLDWDEPFEYYPAEDRQAFADQRKTMNGWKHRINKCKQSQRILEENTFNLIMDSANRMMFLFPTFSDDPLIAF</sequence>
<dbReference type="InterPro" id="IPR027417">
    <property type="entry name" value="P-loop_NTPase"/>
</dbReference>
<dbReference type="Pfam" id="PF00271">
    <property type="entry name" value="Helicase_C"/>
    <property type="match status" value="1"/>
</dbReference>
<dbReference type="PANTHER" id="PTHR10799">
    <property type="entry name" value="SNF2/RAD54 HELICASE FAMILY"/>
    <property type="match status" value="1"/>
</dbReference>
<dbReference type="Gene3D" id="1.10.10.60">
    <property type="entry name" value="Homeodomain-like"/>
    <property type="match status" value="1"/>
</dbReference>
<dbReference type="Proteomes" id="UP000005237">
    <property type="component" value="Unassembled WGS sequence"/>
</dbReference>
<name>A0A8R1I0M6_CAEJA</name>
<feature type="domain" description="Helicase C-terminal" evidence="2">
    <location>
        <begin position="1"/>
        <end position="94"/>
    </location>
</feature>
<proteinExistence type="predicted"/>
<reference evidence="3" key="2">
    <citation type="submission" date="2022-06" db="UniProtKB">
        <authorList>
            <consortium name="EnsemblMetazoa"/>
        </authorList>
    </citation>
    <scope>IDENTIFICATION</scope>
    <source>
        <strain evidence="3">DF5081</strain>
    </source>
</reference>
<dbReference type="InterPro" id="IPR001650">
    <property type="entry name" value="Helicase_C-like"/>
</dbReference>
<evidence type="ECO:0000313" key="4">
    <source>
        <dbReference type="Proteomes" id="UP000005237"/>
    </source>
</evidence>
<evidence type="ECO:0000256" key="1">
    <source>
        <dbReference type="ARBA" id="ARBA00022801"/>
    </source>
</evidence>
<accession>A0A8R1I0M6</accession>
<evidence type="ECO:0000259" key="2">
    <source>
        <dbReference type="PROSITE" id="PS51194"/>
    </source>
</evidence>
<dbReference type="EnsemblMetazoa" id="CJA12014c.1">
    <property type="protein sequence ID" value="CJA12014c.1"/>
    <property type="gene ID" value="WBGene00131218"/>
</dbReference>
<dbReference type="PROSITE" id="PS51194">
    <property type="entry name" value="HELICASE_CTER"/>
    <property type="match status" value="1"/>
</dbReference>
<dbReference type="CDD" id="cd18793">
    <property type="entry name" value="SF2_C_SNF"/>
    <property type="match status" value="1"/>
</dbReference>
<dbReference type="AlphaFoldDB" id="A0A8R1I0M6"/>
<dbReference type="GO" id="GO:0016787">
    <property type="term" value="F:hydrolase activity"/>
    <property type="evidence" value="ECO:0007669"/>
    <property type="project" value="UniProtKB-KW"/>
</dbReference>
<reference evidence="4" key="1">
    <citation type="submission" date="2010-08" db="EMBL/GenBank/DDBJ databases">
        <authorList>
            <consortium name="Caenorhabditis japonica Sequencing Consortium"/>
            <person name="Wilson R.K."/>
        </authorList>
    </citation>
    <scope>NUCLEOTIDE SEQUENCE [LARGE SCALE GENOMIC DNA]</scope>
    <source>
        <strain evidence="4">DF5081</strain>
    </source>
</reference>
<organism evidence="3 4">
    <name type="scientific">Caenorhabditis japonica</name>
    <dbReference type="NCBI Taxonomy" id="281687"/>
    <lineage>
        <taxon>Eukaryota</taxon>
        <taxon>Metazoa</taxon>
        <taxon>Ecdysozoa</taxon>
        <taxon>Nematoda</taxon>
        <taxon>Chromadorea</taxon>
        <taxon>Rhabditida</taxon>
        <taxon>Rhabditina</taxon>
        <taxon>Rhabditomorpha</taxon>
        <taxon>Rhabditoidea</taxon>
        <taxon>Rhabditidae</taxon>
        <taxon>Peloderinae</taxon>
        <taxon>Caenorhabditis</taxon>
    </lineage>
</organism>
<dbReference type="Gene3D" id="3.40.50.300">
    <property type="entry name" value="P-loop containing nucleotide triphosphate hydrolases"/>
    <property type="match status" value="1"/>
</dbReference>
<protein>
    <submittedName>
        <fullName evidence="3">Helicase C-terminal domain-containing protein</fullName>
    </submittedName>
</protein>
<dbReference type="InterPro" id="IPR049730">
    <property type="entry name" value="SNF2/RAD54-like_C"/>
</dbReference>
<dbReference type="SUPFAM" id="SSF52540">
    <property type="entry name" value="P-loop containing nucleoside triphosphate hydrolases"/>
    <property type="match status" value="1"/>
</dbReference>